<dbReference type="AlphaFoldDB" id="A0A6A5NHW1"/>
<dbReference type="EMBL" id="WOCE01000013">
    <property type="protein sequence ID" value="KAE9601867.1"/>
    <property type="molecule type" value="Genomic_DNA"/>
</dbReference>
<name>A0A6A5NHW1_LUPAL</name>
<proteinExistence type="predicted"/>
<dbReference type="OrthoDB" id="755532at2759"/>
<keyword evidence="2" id="KW-1185">Reference proteome</keyword>
<dbReference type="PANTHER" id="PTHR33237">
    <property type="entry name" value="F2P16.13 PROTEIN-RELATED"/>
    <property type="match status" value="1"/>
</dbReference>
<evidence type="ECO:0000313" key="1">
    <source>
        <dbReference type="EMBL" id="KAE9601867.1"/>
    </source>
</evidence>
<evidence type="ECO:0000313" key="2">
    <source>
        <dbReference type="Proteomes" id="UP000447434"/>
    </source>
</evidence>
<comment type="caution">
    <text evidence="1">The sequence shown here is derived from an EMBL/GenBank/DDBJ whole genome shotgun (WGS) entry which is preliminary data.</text>
</comment>
<sequence length="146" mass="16773">MVEVTTPPKCQTNTFLRTISLFLALLTKGATRLTRRMHKAAIIDDDWKIELRTPKSPFASPKKFLRNISSKAMSPFKRELRREDDSAAESWGHGGVWQKEILMGEKCEPLNMSGVIYYDGTGKQTSEFHFKSPRLTPSPRYFTPHR</sequence>
<accession>A0A6A5NHW1</accession>
<gene>
    <name evidence="1" type="ORF">Lalb_Chr13g0302371</name>
</gene>
<reference evidence="2" key="1">
    <citation type="journal article" date="2020" name="Nat. Commun.">
        <title>Genome sequence of the cluster root forming white lupin.</title>
        <authorList>
            <person name="Hufnagel B."/>
            <person name="Marques A."/>
            <person name="Soriano A."/>
            <person name="Marques L."/>
            <person name="Divol F."/>
            <person name="Doumas P."/>
            <person name="Sallet E."/>
            <person name="Mancinotti D."/>
            <person name="Carrere S."/>
            <person name="Marande W."/>
            <person name="Arribat S."/>
            <person name="Keller J."/>
            <person name="Huneau C."/>
            <person name="Blein T."/>
            <person name="Aime D."/>
            <person name="Laguerre M."/>
            <person name="Taylor J."/>
            <person name="Schubert V."/>
            <person name="Nelson M."/>
            <person name="Geu-Flores F."/>
            <person name="Crespi M."/>
            <person name="Gallardo-Guerrero K."/>
            <person name="Delaux P.-M."/>
            <person name="Salse J."/>
            <person name="Berges H."/>
            <person name="Guyot R."/>
            <person name="Gouzy J."/>
            <person name="Peret B."/>
        </authorList>
    </citation>
    <scope>NUCLEOTIDE SEQUENCE [LARGE SCALE GENOMIC DNA]</scope>
    <source>
        <strain evidence="2">cv. Amiga</strain>
    </source>
</reference>
<protein>
    <submittedName>
        <fullName evidence="1">Uncharacterized protein</fullName>
    </submittedName>
</protein>
<dbReference type="Proteomes" id="UP000447434">
    <property type="component" value="Chromosome 13"/>
</dbReference>
<dbReference type="PANTHER" id="PTHR33237:SF35">
    <property type="entry name" value="PROTEIN, PUTATIVE-RELATED"/>
    <property type="match status" value="1"/>
</dbReference>
<organism evidence="1 2">
    <name type="scientific">Lupinus albus</name>
    <name type="common">White lupine</name>
    <name type="synonym">Lupinus termis</name>
    <dbReference type="NCBI Taxonomy" id="3870"/>
    <lineage>
        <taxon>Eukaryota</taxon>
        <taxon>Viridiplantae</taxon>
        <taxon>Streptophyta</taxon>
        <taxon>Embryophyta</taxon>
        <taxon>Tracheophyta</taxon>
        <taxon>Spermatophyta</taxon>
        <taxon>Magnoliopsida</taxon>
        <taxon>eudicotyledons</taxon>
        <taxon>Gunneridae</taxon>
        <taxon>Pentapetalae</taxon>
        <taxon>rosids</taxon>
        <taxon>fabids</taxon>
        <taxon>Fabales</taxon>
        <taxon>Fabaceae</taxon>
        <taxon>Papilionoideae</taxon>
        <taxon>50 kb inversion clade</taxon>
        <taxon>genistoids sensu lato</taxon>
        <taxon>core genistoids</taxon>
        <taxon>Genisteae</taxon>
        <taxon>Lupinus</taxon>
    </lineage>
</organism>